<dbReference type="AlphaFoldDB" id="A0A251SH99"/>
<name>A0A251SH99_HELAN</name>
<dbReference type="Gramene" id="mRNA:HanXRQr2_Chr08g0357771">
    <property type="protein sequence ID" value="mRNA:HanXRQr2_Chr08g0357771"/>
    <property type="gene ID" value="HanXRQr2_Chr08g0357771"/>
</dbReference>
<evidence type="ECO:0000313" key="3">
    <source>
        <dbReference type="EMBL" id="OTF98216.1"/>
    </source>
</evidence>
<dbReference type="EMBL" id="CM007903">
    <property type="protein sequence ID" value="OTF98216.1"/>
    <property type="molecule type" value="Genomic_DNA"/>
</dbReference>
<accession>A0A251SH99</accession>
<sequence length="50" mass="5691">MNLLNGTHLSSSPPSVFSPQGPIGELLRSATIFDLSYRHKYRKRRTFLAE</sequence>
<feature type="region of interest" description="Disordered" evidence="1">
    <location>
        <begin position="1"/>
        <end position="20"/>
    </location>
</feature>
<organism evidence="3 4">
    <name type="scientific">Helianthus annuus</name>
    <name type="common">Common sunflower</name>
    <dbReference type="NCBI Taxonomy" id="4232"/>
    <lineage>
        <taxon>Eukaryota</taxon>
        <taxon>Viridiplantae</taxon>
        <taxon>Streptophyta</taxon>
        <taxon>Embryophyta</taxon>
        <taxon>Tracheophyta</taxon>
        <taxon>Spermatophyta</taxon>
        <taxon>Magnoliopsida</taxon>
        <taxon>eudicotyledons</taxon>
        <taxon>Gunneridae</taxon>
        <taxon>Pentapetalae</taxon>
        <taxon>asterids</taxon>
        <taxon>campanulids</taxon>
        <taxon>Asterales</taxon>
        <taxon>Asteraceae</taxon>
        <taxon>Asteroideae</taxon>
        <taxon>Heliantheae alliance</taxon>
        <taxon>Heliantheae</taxon>
        <taxon>Helianthus</taxon>
    </lineage>
</organism>
<protein>
    <submittedName>
        <fullName evidence="3">Uncharacterized protein</fullName>
    </submittedName>
</protein>
<dbReference type="InParanoid" id="A0A251SH99"/>
<reference evidence="2" key="3">
    <citation type="submission" date="2020-06" db="EMBL/GenBank/DDBJ databases">
        <title>Helianthus annuus Genome sequencing and assembly Release 2.</title>
        <authorList>
            <person name="Gouzy J."/>
            <person name="Langlade N."/>
            <person name="Munos S."/>
        </authorList>
    </citation>
    <scope>NUCLEOTIDE SEQUENCE</scope>
    <source>
        <tissue evidence="2">Leaves</tissue>
    </source>
</reference>
<keyword evidence="4" id="KW-1185">Reference proteome</keyword>
<dbReference type="Proteomes" id="UP000215914">
    <property type="component" value="Chromosome 14"/>
</dbReference>
<evidence type="ECO:0000313" key="2">
    <source>
        <dbReference type="EMBL" id="KAF5796944.1"/>
    </source>
</evidence>
<dbReference type="EMBL" id="MNCJ02000323">
    <property type="protein sequence ID" value="KAF5796944.1"/>
    <property type="molecule type" value="Genomic_DNA"/>
</dbReference>
<reference evidence="2 4" key="1">
    <citation type="journal article" date="2017" name="Nature">
        <title>The sunflower genome provides insights into oil metabolism, flowering and Asterid evolution.</title>
        <authorList>
            <person name="Badouin H."/>
            <person name="Gouzy J."/>
            <person name="Grassa C.J."/>
            <person name="Murat F."/>
            <person name="Staton S.E."/>
            <person name="Cottret L."/>
            <person name="Lelandais-Briere C."/>
            <person name="Owens G.L."/>
            <person name="Carrere S."/>
            <person name="Mayjonade B."/>
            <person name="Legrand L."/>
            <person name="Gill N."/>
            <person name="Kane N.C."/>
            <person name="Bowers J.E."/>
            <person name="Hubner S."/>
            <person name="Bellec A."/>
            <person name="Berard A."/>
            <person name="Berges H."/>
            <person name="Blanchet N."/>
            <person name="Boniface M.C."/>
            <person name="Brunel D."/>
            <person name="Catrice O."/>
            <person name="Chaidir N."/>
            <person name="Claudel C."/>
            <person name="Donnadieu C."/>
            <person name="Faraut T."/>
            <person name="Fievet G."/>
            <person name="Helmstetter N."/>
            <person name="King M."/>
            <person name="Knapp S.J."/>
            <person name="Lai Z."/>
            <person name="Le Paslier M.C."/>
            <person name="Lippi Y."/>
            <person name="Lorenzon L."/>
            <person name="Mandel J.R."/>
            <person name="Marage G."/>
            <person name="Marchand G."/>
            <person name="Marquand E."/>
            <person name="Bret-Mestries E."/>
            <person name="Morien E."/>
            <person name="Nambeesan S."/>
            <person name="Nguyen T."/>
            <person name="Pegot-Espagnet P."/>
            <person name="Pouilly N."/>
            <person name="Raftis F."/>
            <person name="Sallet E."/>
            <person name="Schiex T."/>
            <person name="Thomas J."/>
            <person name="Vandecasteele C."/>
            <person name="Vares D."/>
            <person name="Vear F."/>
            <person name="Vautrin S."/>
            <person name="Crespi M."/>
            <person name="Mangin B."/>
            <person name="Burke J.M."/>
            <person name="Salse J."/>
            <person name="Munos S."/>
            <person name="Vincourt P."/>
            <person name="Rieseberg L.H."/>
            <person name="Langlade N.B."/>
        </authorList>
    </citation>
    <scope>NUCLEOTIDE SEQUENCE [LARGE SCALE GENOMIC DNA]</scope>
    <source>
        <strain evidence="4">cv. SF193</strain>
        <tissue evidence="2">Leaves</tissue>
    </source>
</reference>
<evidence type="ECO:0000256" key="1">
    <source>
        <dbReference type="SAM" id="MobiDB-lite"/>
    </source>
</evidence>
<gene>
    <name evidence="3" type="ORF">HannXRQ_Chr14g0443191</name>
    <name evidence="2" type="ORF">HanXRQr2_Chr08g0357771</name>
</gene>
<proteinExistence type="predicted"/>
<reference evidence="3" key="2">
    <citation type="submission" date="2017-02" db="EMBL/GenBank/DDBJ databases">
        <title>Sunflower complete genome.</title>
        <authorList>
            <person name="Langlade N."/>
            <person name="Munos S."/>
        </authorList>
    </citation>
    <scope>NUCLEOTIDE SEQUENCE [LARGE SCALE GENOMIC DNA]</scope>
    <source>
        <tissue evidence="3">Leaves</tissue>
    </source>
</reference>
<feature type="compositionally biased region" description="Polar residues" evidence="1">
    <location>
        <begin position="1"/>
        <end position="18"/>
    </location>
</feature>
<evidence type="ECO:0000313" key="4">
    <source>
        <dbReference type="Proteomes" id="UP000215914"/>
    </source>
</evidence>